<dbReference type="RefSeq" id="WP_286299823.1">
    <property type="nucleotide sequence ID" value="NZ_AP027728.1"/>
</dbReference>
<sequence length="121" mass="13422">MAGEGIQLDAETADRQIELLLESQEMLESSSETMVKLAEGQTALLWTADGKCVDLTDELKARYDAARLWLEEISKDVVEARLNLQKAIDETNLLAEMEKERFRALLFKAVGVISPTGPIAI</sequence>
<accession>A0ABM8FVB2</accession>
<organism evidence="1 2">
    <name type="scientific">Microbacterium suwonense</name>
    <dbReference type="NCBI Taxonomy" id="683047"/>
    <lineage>
        <taxon>Bacteria</taxon>
        <taxon>Bacillati</taxon>
        <taxon>Actinomycetota</taxon>
        <taxon>Actinomycetes</taxon>
        <taxon>Micrococcales</taxon>
        <taxon>Microbacteriaceae</taxon>
        <taxon>Microbacterium</taxon>
    </lineage>
</organism>
<keyword evidence="2" id="KW-1185">Reference proteome</keyword>
<reference evidence="2" key="1">
    <citation type="journal article" date="2019" name="Int. J. Syst. Evol. Microbiol.">
        <title>The Global Catalogue of Microorganisms (GCM) 10K type strain sequencing project: providing services to taxonomists for standard genome sequencing and annotation.</title>
        <authorList>
            <consortium name="The Broad Institute Genomics Platform"/>
            <consortium name="The Broad Institute Genome Sequencing Center for Infectious Disease"/>
            <person name="Wu L."/>
            <person name="Ma J."/>
        </authorList>
    </citation>
    <scope>NUCLEOTIDE SEQUENCE [LARGE SCALE GENOMIC DNA]</scope>
    <source>
        <strain evidence="2">NBRC 106310</strain>
    </source>
</reference>
<proteinExistence type="predicted"/>
<protein>
    <submittedName>
        <fullName evidence="1">Uncharacterized protein</fullName>
    </submittedName>
</protein>
<name>A0ABM8FVB2_9MICO</name>
<dbReference type="Proteomes" id="UP001321543">
    <property type="component" value="Chromosome"/>
</dbReference>
<gene>
    <name evidence="1" type="ORF">GCM10025863_22030</name>
</gene>
<dbReference type="EMBL" id="AP027728">
    <property type="protein sequence ID" value="BDZ39589.1"/>
    <property type="molecule type" value="Genomic_DNA"/>
</dbReference>
<evidence type="ECO:0000313" key="2">
    <source>
        <dbReference type="Proteomes" id="UP001321543"/>
    </source>
</evidence>
<evidence type="ECO:0000313" key="1">
    <source>
        <dbReference type="EMBL" id="BDZ39589.1"/>
    </source>
</evidence>